<feature type="compositionally biased region" description="Gly residues" evidence="1">
    <location>
        <begin position="32"/>
        <end position="42"/>
    </location>
</feature>
<evidence type="ECO:0000313" key="2">
    <source>
        <dbReference type="EMBL" id="KEO91079.1"/>
    </source>
</evidence>
<protein>
    <submittedName>
        <fullName evidence="2">Uncharacterized protein</fullName>
    </submittedName>
</protein>
<evidence type="ECO:0000256" key="1">
    <source>
        <dbReference type="SAM" id="MobiDB-lite"/>
    </source>
</evidence>
<accession>A0A074MCB2</accession>
<organism evidence="2 3">
    <name type="scientific">Erythrobacter litoralis</name>
    <dbReference type="NCBI Taxonomy" id="39960"/>
    <lineage>
        <taxon>Bacteria</taxon>
        <taxon>Pseudomonadati</taxon>
        <taxon>Pseudomonadota</taxon>
        <taxon>Alphaproteobacteria</taxon>
        <taxon>Sphingomonadales</taxon>
        <taxon>Erythrobacteraceae</taxon>
        <taxon>Erythrobacter/Porphyrobacter group</taxon>
        <taxon>Erythrobacter</taxon>
    </lineage>
</organism>
<keyword evidence="3" id="KW-1185">Reference proteome</keyword>
<gene>
    <name evidence="2" type="ORF">EH32_01770</name>
</gene>
<dbReference type="EMBL" id="JMIX01000011">
    <property type="protein sequence ID" value="KEO91079.1"/>
    <property type="molecule type" value="Genomic_DNA"/>
</dbReference>
<feature type="region of interest" description="Disordered" evidence="1">
    <location>
        <begin position="1"/>
        <end position="42"/>
    </location>
</feature>
<dbReference type="Proteomes" id="UP000027866">
    <property type="component" value="Unassembled WGS sequence"/>
</dbReference>
<comment type="caution">
    <text evidence="2">The sequence shown here is derived from an EMBL/GenBank/DDBJ whole genome shotgun (WGS) entry which is preliminary data.</text>
</comment>
<name>A0A074MCB2_9SPHN</name>
<proteinExistence type="predicted"/>
<sequence>MSLSPVAASVAGTGSPPPPRLARLDRGDCLAHGGGQGRGGPALVGREIAIAARQREPVRLAHRGHAEDGIDMRAGEIEIARHGADDGELLEILLPEKRPVGLDLVEELGDHRRDPVEMSGSGGTAQPLAHPLYRYAGRETGGIHRLDARRPEQRDPFCLEHRRILGKLAGIGVEVLVRAELGGIDEDRGDDMVAMFARPADQREMPFVQRTHGRHQAHRSAVPPQRLERLSQHQERACRLHPFASADRLCANNGLYAP</sequence>
<evidence type="ECO:0000313" key="3">
    <source>
        <dbReference type="Proteomes" id="UP000027866"/>
    </source>
</evidence>
<dbReference type="AlphaFoldDB" id="A0A074MCB2"/>
<reference evidence="2 3" key="1">
    <citation type="submission" date="2014-04" db="EMBL/GenBank/DDBJ databases">
        <title>A comprehensive comparison of genomes of Erythrobacter spp. Strains.</title>
        <authorList>
            <person name="Zheng Q."/>
        </authorList>
    </citation>
    <scope>NUCLEOTIDE SEQUENCE [LARGE SCALE GENOMIC DNA]</scope>
    <source>
        <strain evidence="2 3">DSM 8509</strain>
    </source>
</reference>